<keyword evidence="8 11" id="KW-1133">Transmembrane helix</keyword>
<dbReference type="GeneID" id="107216888"/>
<dbReference type="FunCoup" id="A0A6J0B3M4">
    <property type="interactions" value="1242"/>
</dbReference>
<protein>
    <recommendedName>
        <fullName evidence="3 11">Zinc finger protein-like 1 homolog</fullName>
    </recommendedName>
</protein>
<feature type="transmembrane region" description="Helical" evidence="11">
    <location>
        <begin position="278"/>
        <end position="299"/>
    </location>
</feature>
<keyword evidence="6 10" id="KW-0863">Zinc-finger</keyword>
<evidence type="ECO:0000256" key="6">
    <source>
        <dbReference type="ARBA" id="ARBA00022771"/>
    </source>
</evidence>
<organism evidence="14">
    <name type="scientific">Neodiprion lecontei</name>
    <name type="common">Redheaded pine sawfly</name>
    <dbReference type="NCBI Taxonomy" id="441921"/>
    <lineage>
        <taxon>Eukaryota</taxon>
        <taxon>Metazoa</taxon>
        <taxon>Ecdysozoa</taxon>
        <taxon>Arthropoda</taxon>
        <taxon>Hexapoda</taxon>
        <taxon>Insecta</taxon>
        <taxon>Pterygota</taxon>
        <taxon>Neoptera</taxon>
        <taxon>Endopterygota</taxon>
        <taxon>Hymenoptera</taxon>
        <taxon>Tenthredinoidea</taxon>
        <taxon>Diprionidae</taxon>
        <taxon>Diprioninae</taxon>
        <taxon>Neodiprion</taxon>
    </lineage>
</organism>
<proteinExistence type="inferred from homology"/>
<evidence type="ECO:0000256" key="7">
    <source>
        <dbReference type="ARBA" id="ARBA00022833"/>
    </source>
</evidence>
<evidence type="ECO:0000256" key="11">
    <source>
        <dbReference type="RuleBase" id="RU369078"/>
    </source>
</evidence>
<dbReference type="GO" id="GO:0016020">
    <property type="term" value="C:membrane"/>
    <property type="evidence" value="ECO:0007669"/>
    <property type="project" value="UniProtKB-SubCell"/>
</dbReference>
<dbReference type="PROSITE" id="PS50089">
    <property type="entry name" value="ZF_RING_2"/>
    <property type="match status" value="1"/>
</dbReference>
<dbReference type="GO" id="GO:0008270">
    <property type="term" value="F:zinc ion binding"/>
    <property type="evidence" value="ECO:0007669"/>
    <property type="project" value="UniProtKB-UniRule"/>
</dbReference>
<dbReference type="AlphaFoldDB" id="A0A6J0B3M4"/>
<feature type="domain" description="RING-type" evidence="12">
    <location>
        <begin position="53"/>
        <end position="100"/>
    </location>
</feature>
<evidence type="ECO:0000256" key="2">
    <source>
        <dbReference type="ARBA" id="ARBA00005561"/>
    </source>
</evidence>
<dbReference type="InterPro" id="IPR001841">
    <property type="entry name" value="Znf_RING"/>
</dbReference>
<evidence type="ECO:0000313" key="13">
    <source>
        <dbReference type="Proteomes" id="UP000829291"/>
    </source>
</evidence>
<dbReference type="PANTHER" id="PTHR12981:SF0">
    <property type="entry name" value="ZINC FINGER PROTEIN-LIKE 1"/>
    <property type="match status" value="1"/>
</dbReference>
<dbReference type="OrthoDB" id="1916590at2759"/>
<evidence type="ECO:0000256" key="5">
    <source>
        <dbReference type="ARBA" id="ARBA00022723"/>
    </source>
</evidence>
<keyword evidence="9 11" id="KW-0472">Membrane</keyword>
<comment type="subcellular location">
    <subcellularLocation>
        <location evidence="1 11">Membrane</location>
        <topology evidence="1 11">Single-pass membrane protein</topology>
    </subcellularLocation>
</comment>
<dbReference type="Proteomes" id="UP000829291">
    <property type="component" value="Chromosome 7"/>
</dbReference>
<keyword evidence="13" id="KW-1185">Reference proteome</keyword>
<dbReference type="SMART" id="SM00184">
    <property type="entry name" value="RING"/>
    <property type="match status" value="1"/>
</dbReference>
<dbReference type="InterPro" id="IPR058731">
    <property type="entry name" value="Znf-B_box_ZFPL1-like"/>
</dbReference>
<dbReference type="InterPro" id="IPR013083">
    <property type="entry name" value="Znf_RING/FYVE/PHD"/>
</dbReference>
<evidence type="ECO:0000256" key="8">
    <source>
        <dbReference type="ARBA" id="ARBA00022989"/>
    </source>
</evidence>
<sequence>MGLCKCPKRRVTNQFCFEHRVNVCEHCMVTNHPKCVIQSYLHWLKDSDYSPACTLCSGALTDGDCVRLTCYHIFHWACVDAYARNLPATTAPAGYTCPVCGIAIFPQPNLVSPVADVLKEKLAGVNWARAGLGLPLLSDDREQKPTQERKVSVTEMSTSYQNHTATALPSVATPRTSSNINLINSGGSSSSSSSIHSTVQKSGPPYSVVNVEPSMPFSNQASKKVFEAYDDPKDLSYDHDENKYQRKSAIEWFMRWWKLISRTPARRRGSSGSLYKRYVVVTVLLVLAFVGIIMLFSWLGRIATDGDPNFDVNRNNLVRVERRQE</sequence>
<dbReference type="InParanoid" id="A0A6J0B3M4"/>
<reference evidence="14" key="1">
    <citation type="submission" date="2025-08" db="UniProtKB">
        <authorList>
            <consortium name="RefSeq"/>
        </authorList>
    </citation>
    <scope>IDENTIFICATION</scope>
    <source>
        <tissue evidence="14">Thorax and Abdomen</tissue>
    </source>
</reference>
<evidence type="ECO:0000256" key="9">
    <source>
        <dbReference type="ARBA" id="ARBA00023136"/>
    </source>
</evidence>
<dbReference type="InterPro" id="IPR039043">
    <property type="entry name" value="ZFPL1"/>
</dbReference>
<keyword evidence="4 11" id="KW-0812">Transmembrane</keyword>
<dbReference type="Pfam" id="PF25993">
    <property type="entry name" value="zf-B_box_ZFPL1"/>
    <property type="match status" value="1"/>
</dbReference>
<dbReference type="SUPFAM" id="SSF57850">
    <property type="entry name" value="RING/U-box"/>
    <property type="match status" value="1"/>
</dbReference>
<dbReference type="Gene3D" id="3.30.40.10">
    <property type="entry name" value="Zinc/RING finger domain, C3HC4 (zinc finger)"/>
    <property type="match status" value="1"/>
</dbReference>
<dbReference type="InterPro" id="IPR058730">
    <property type="entry name" value="U-box_ZFPL1-like"/>
</dbReference>
<evidence type="ECO:0000256" key="10">
    <source>
        <dbReference type="PROSITE-ProRule" id="PRU00175"/>
    </source>
</evidence>
<name>A0A6J0B3M4_NEOLC</name>
<accession>A0A6J0B3M4</accession>
<dbReference type="GO" id="GO:0005794">
    <property type="term" value="C:Golgi apparatus"/>
    <property type="evidence" value="ECO:0007669"/>
    <property type="project" value="TreeGrafter"/>
</dbReference>
<keyword evidence="7 11" id="KW-0862">Zinc</keyword>
<dbReference type="RefSeq" id="XP_015509694.2">
    <property type="nucleotide sequence ID" value="XM_015654208.2"/>
</dbReference>
<dbReference type="KEGG" id="nlo:107216888"/>
<evidence type="ECO:0000256" key="3">
    <source>
        <dbReference type="ARBA" id="ARBA00013701"/>
    </source>
</evidence>
<evidence type="ECO:0000313" key="14">
    <source>
        <dbReference type="RefSeq" id="XP_015509694.2"/>
    </source>
</evidence>
<comment type="similarity">
    <text evidence="2 11">Belongs to the ZFPL1 family.</text>
</comment>
<keyword evidence="5 11" id="KW-0479">Metal-binding</keyword>
<evidence type="ECO:0000259" key="12">
    <source>
        <dbReference type="PROSITE" id="PS50089"/>
    </source>
</evidence>
<dbReference type="CDD" id="cd16487">
    <property type="entry name" value="mRING-H2-C3DHC3_ZFPL1"/>
    <property type="match status" value="1"/>
</dbReference>
<dbReference type="Pfam" id="PF25998">
    <property type="entry name" value="U-box_ZFPL1"/>
    <property type="match status" value="1"/>
</dbReference>
<evidence type="ECO:0000256" key="1">
    <source>
        <dbReference type="ARBA" id="ARBA00004167"/>
    </source>
</evidence>
<gene>
    <name evidence="14" type="primary">LOC107216888</name>
</gene>
<dbReference type="PANTHER" id="PTHR12981">
    <property type="entry name" value="ZINC FINGER PROTEIN-LIKE 1"/>
    <property type="match status" value="1"/>
</dbReference>
<evidence type="ECO:0000256" key="4">
    <source>
        <dbReference type="ARBA" id="ARBA00022692"/>
    </source>
</evidence>